<feature type="domain" description="FAS1" evidence="2">
    <location>
        <begin position="463"/>
        <end position="601"/>
    </location>
</feature>
<keyword evidence="4" id="KW-1185">Reference proteome</keyword>
<evidence type="ECO:0000259" key="2">
    <source>
        <dbReference type="PROSITE" id="PS50213"/>
    </source>
</evidence>
<dbReference type="PANTHER" id="PTHR10900:SF77">
    <property type="entry name" value="FI19380P1"/>
    <property type="match status" value="1"/>
</dbReference>
<feature type="transmembrane region" description="Helical" evidence="1">
    <location>
        <begin position="613"/>
        <end position="639"/>
    </location>
</feature>
<dbReference type="GO" id="GO:0005615">
    <property type="term" value="C:extracellular space"/>
    <property type="evidence" value="ECO:0007669"/>
    <property type="project" value="TreeGrafter"/>
</dbReference>
<dbReference type="PANTHER" id="PTHR10900">
    <property type="entry name" value="PERIOSTIN-RELATED"/>
    <property type="match status" value="1"/>
</dbReference>
<evidence type="ECO:0000256" key="1">
    <source>
        <dbReference type="SAM" id="Phobius"/>
    </source>
</evidence>
<keyword evidence="1" id="KW-0472">Membrane</keyword>
<protein>
    <recommendedName>
        <fullName evidence="2">FAS1 domain-containing protein</fullName>
    </recommendedName>
</protein>
<accession>A0A9P6XFU9</accession>
<dbReference type="AlphaFoldDB" id="A0A9P6XFU9"/>
<proteinExistence type="predicted"/>
<dbReference type="OrthoDB" id="14252at2759"/>
<dbReference type="InterPro" id="IPR036378">
    <property type="entry name" value="FAS1_dom_sf"/>
</dbReference>
<feature type="domain" description="FAS1" evidence="2">
    <location>
        <begin position="313"/>
        <end position="454"/>
    </location>
</feature>
<organism evidence="3 4">
    <name type="scientific">Rhizopus oryzae</name>
    <name type="common">Mucormycosis agent</name>
    <name type="synonym">Rhizopus arrhizus var. delemar</name>
    <dbReference type="NCBI Taxonomy" id="64495"/>
    <lineage>
        <taxon>Eukaryota</taxon>
        <taxon>Fungi</taxon>
        <taxon>Fungi incertae sedis</taxon>
        <taxon>Mucoromycota</taxon>
        <taxon>Mucoromycotina</taxon>
        <taxon>Mucoromycetes</taxon>
        <taxon>Mucorales</taxon>
        <taxon>Mucorineae</taxon>
        <taxon>Rhizopodaceae</taxon>
        <taxon>Rhizopus</taxon>
    </lineage>
</organism>
<keyword evidence="1" id="KW-1133">Transmembrane helix</keyword>
<feature type="domain" description="FAS1" evidence="2">
    <location>
        <begin position="28"/>
        <end position="171"/>
    </location>
</feature>
<dbReference type="SMART" id="SM00554">
    <property type="entry name" value="FAS1"/>
    <property type="match status" value="3"/>
</dbReference>
<dbReference type="SUPFAM" id="SSF82153">
    <property type="entry name" value="FAS1 domain"/>
    <property type="match status" value="5"/>
</dbReference>
<evidence type="ECO:0000313" key="4">
    <source>
        <dbReference type="Proteomes" id="UP000716291"/>
    </source>
</evidence>
<name>A0A9P6XFU9_RHIOR</name>
<dbReference type="InterPro" id="IPR000782">
    <property type="entry name" value="FAS1_domain"/>
</dbReference>
<dbReference type="Gene3D" id="2.30.180.10">
    <property type="entry name" value="FAS1 domain"/>
    <property type="match status" value="4"/>
</dbReference>
<sequence>MTVDGHKVYVNQARVVTSDIQVNNDTVIQVIDRVLEPPKLLGDIINTINPAIDSFMKMVKVDELLREKTGFTVFVSTKENPLSYYNSIESSYLTSKYGKTDLTLFLKYTIIDKPIYLDEFTSGKTTFKSITGDSLTITSTKKGEAMVNDLTITQSDVLAGNGVIHQIEDVFKPDSITFNTRKYLYGLNATHMNELFDSYNLSHYIDQEDNKNYTLLVPPSDTPLPSIPVESWLKYHVIQGLWPQDTLYNKELLLTEFRSSELGNNYQRVPIYTENDASEKKSSILFDHSRTLGDPINIKDTMIYQVSEPLSLPGDFLGKLVSDLDFSTFIATLYVSKVADDIKNTSGITLFVPTNDAFKELGLITKYLVHSSAKTQLQSVLKYHAIPELLYYQDLKEKVHEVTTLSNSTLRISPIDDHSILVGRPDDDTKACGIITKSDMLVSNGVIHKISKVQIPREVRITNQDILVGIESNTLMILFEKAQLLDEINQKDVVILAPTEKAFAHIDIQALLGDPYQLERVAKMHILPISWQADWDDTGDVKKLRTYDYSTLLSSVDKVSIKEIKKGVWQVEVKDGEDEAHVLGLGQTSFNGGIIAIDTVLIPIRRGIFGLPWAWSVVCILTVTFVTGGILSLCGFFGYKVYNRRRLGYRPLS</sequence>
<dbReference type="Pfam" id="PF02469">
    <property type="entry name" value="Fasciclin"/>
    <property type="match status" value="3"/>
</dbReference>
<dbReference type="PROSITE" id="PS50213">
    <property type="entry name" value="FAS1"/>
    <property type="match status" value="3"/>
</dbReference>
<evidence type="ECO:0000313" key="3">
    <source>
        <dbReference type="EMBL" id="KAG1312876.1"/>
    </source>
</evidence>
<gene>
    <name evidence="3" type="ORF">G6F64_002670</name>
</gene>
<comment type="caution">
    <text evidence="3">The sequence shown here is derived from an EMBL/GenBank/DDBJ whole genome shotgun (WGS) entry which is preliminary data.</text>
</comment>
<dbReference type="InterPro" id="IPR050904">
    <property type="entry name" value="Adhesion/Biosynth-related"/>
</dbReference>
<dbReference type="Proteomes" id="UP000716291">
    <property type="component" value="Unassembled WGS sequence"/>
</dbReference>
<keyword evidence="1" id="KW-0812">Transmembrane</keyword>
<dbReference type="EMBL" id="JAANQT010000239">
    <property type="protein sequence ID" value="KAG1312876.1"/>
    <property type="molecule type" value="Genomic_DNA"/>
</dbReference>
<reference evidence="3" key="1">
    <citation type="journal article" date="2020" name="Microb. Genom.">
        <title>Genetic diversity of clinical and environmental Mucorales isolates obtained from an investigation of mucormycosis cases among solid organ transplant recipients.</title>
        <authorList>
            <person name="Nguyen M.H."/>
            <person name="Kaul D."/>
            <person name="Muto C."/>
            <person name="Cheng S.J."/>
            <person name="Richter R.A."/>
            <person name="Bruno V.M."/>
            <person name="Liu G."/>
            <person name="Beyhan S."/>
            <person name="Sundermann A.J."/>
            <person name="Mounaud S."/>
            <person name="Pasculle A.W."/>
            <person name="Nierman W.C."/>
            <person name="Driscoll E."/>
            <person name="Cumbie R."/>
            <person name="Clancy C.J."/>
            <person name="Dupont C.L."/>
        </authorList>
    </citation>
    <scope>NUCLEOTIDE SEQUENCE</scope>
    <source>
        <strain evidence="3">GL11</strain>
    </source>
</reference>